<dbReference type="AlphaFoldDB" id="A0A239E2Q4"/>
<dbReference type="EMBL" id="FZOD01000008">
    <property type="protein sequence ID" value="SNS38263.1"/>
    <property type="molecule type" value="Genomic_DNA"/>
</dbReference>
<gene>
    <name evidence="1" type="ORF">SAMN05216276_1008168</name>
</gene>
<name>A0A239E2Q4_9ACTN</name>
<organism evidence="1 2">
    <name type="scientific">Streptosporangium subroseum</name>
    <dbReference type="NCBI Taxonomy" id="106412"/>
    <lineage>
        <taxon>Bacteria</taxon>
        <taxon>Bacillati</taxon>
        <taxon>Actinomycetota</taxon>
        <taxon>Actinomycetes</taxon>
        <taxon>Streptosporangiales</taxon>
        <taxon>Streptosporangiaceae</taxon>
        <taxon>Streptosporangium</taxon>
    </lineage>
</organism>
<evidence type="ECO:0000313" key="2">
    <source>
        <dbReference type="Proteomes" id="UP000198282"/>
    </source>
</evidence>
<evidence type="ECO:0000313" key="1">
    <source>
        <dbReference type="EMBL" id="SNS38263.1"/>
    </source>
</evidence>
<proteinExistence type="predicted"/>
<sequence length="82" mass="8842">MKLAAKAFVEGKPSGHLGDALRKAARIMSGELPEHVLPTGIKAGNFYRCITDPIDADSICIDRHALDMDPLNPCPNNATQEI</sequence>
<protein>
    <submittedName>
        <fullName evidence="1">Uncharacterized protein</fullName>
    </submittedName>
</protein>
<reference evidence="1 2" key="1">
    <citation type="submission" date="2017-06" db="EMBL/GenBank/DDBJ databases">
        <authorList>
            <person name="Kim H.J."/>
            <person name="Triplett B.A."/>
        </authorList>
    </citation>
    <scope>NUCLEOTIDE SEQUENCE [LARGE SCALE GENOMIC DNA]</scope>
    <source>
        <strain evidence="1 2">CGMCC 4.2132</strain>
    </source>
</reference>
<dbReference type="Pfam" id="PF23802">
    <property type="entry name" value="DUF7178"/>
    <property type="match status" value="1"/>
</dbReference>
<dbReference type="InterPro" id="IPR055602">
    <property type="entry name" value="DUF7178"/>
</dbReference>
<keyword evidence="2" id="KW-1185">Reference proteome</keyword>
<accession>A0A239E2Q4</accession>
<dbReference type="Proteomes" id="UP000198282">
    <property type="component" value="Unassembled WGS sequence"/>
</dbReference>